<feature type="transmembrane region" description="Helical" evidence="8">
    <location>
        <begin position="57"/>
        <end position="79"/>
    </location>
</feature>
<protein>
    <recommendedName>
        <fullName evidence="10">Inner membrane protein YgaZ</fullName>
    </recommendedName>
</protein>
<evidence type="ECO:0000256" key="6">
    <source>
        <dbReference type="ARBA" id="ARBA00022989"/>
    </source>
</evidence>
<evidence type="ECO:0000256" key="2">
    <source>
        <dbReference type="ARBA" id="ARBA00010735"/>
    </source>
</evidence>
<evidence type="ECO:0000256" key="1">
    <source>
        <dbReference type="ARBA" id="ARBA00004651"/>
    </source>
</evidence>
<evidence type="ECO:0000256" key="5">
    <source>
        <dbReference type="ARBA" id="ARBA00022692"/>
    </source>
</evidence>
<keyword evidence="3" id="KW-0813">Transport</keyword>
<evidence type="ECO:0000256" key="4">
    <source>
        <dbReference type="ARBA" id="ARBA00022475"/>
    </source>
</evidence>
<keyword evidence="6 8" id="KW-1133">Transmembrane helix</keyword>
<dbReference type="InterPro" id="IPR011606">
    <property type="entry name" value="Brnchd-chn_aa_trnsp_permease"/>
</dbReference>
<feature type="transmembrane region" description="Helical" evidence="8">
    <location>
        <begin position="143"/>
        <end position="167"/>
    </location>
</feature>
<dbReference type="PANTHER" id="PTHR34979:SF1">
    <property type="entry name" value="INNER MEMBRANE PROTEIN YGAZ"/>
    <property type="match status" value="1"/>
</dbReference>
<feature type="transmembrane region" description="Helical" evidence="8">
    <location>
        <begin position="224"/>
        <end position="243"/>
    </location>
</feature>
<comment type="caution">
    <text evidence="9">The sequence shown here is derived from an EMBL/GenBank/DDBJ whole genome shotgun (WGS) entry which is preliminary data.</text>
</comment>
<dbReference type="GO" id="GO:0005886">
    <property type="term" value="C:plasma membrane"/>
    <property type="evidence" value="ECO:0007669"/>
    <property type="project" value="UniProtKB-SubCell"/>
</dbReference>
<keyword evidence="7 8" id="KW-0472">Membrane</keyword>
<feature type="transmembrane region" description="Helical" evidence="8">
    <location>
        <begin position="27"/>
        <end position="45"/>
    </location>
</feature>
<comment type="similarity">
    <text evidence="2">Belongs to the AzlC family.</text>
</comment>
<proteinExistence type="inferred from homology"/>
<evidence type="ECO:0008006" key="10">
    <source>
        <dbReference type="Google" id="ProtNLM"/>
    </source>
</evidence>
<feature type="transmembrane region" description="Helical" evidence="8">
    <location>
        <begin position="198"/>
        <end position="218"/>
    </location>
</feature>
<reference evidence="9" key="1">
    <citation type="submission" date="2019-08" db="EMBL/GenBank/DDBJ databases">
        <authorList>
            <person name="Kucharzyk K."/>
            <person name="Murdoch R.W."/>
            <person name="Higgins S."/>
            <person name="Loffler F."/>
        </authorList>
    </citation>
    <scope>NUCLEOTIDE SEQUENCE</scope>
</reference>
<organism evidence="9">
    <name type="scientific">bioreactor metagenome</name>
    <dbReference type="NCBI Taxonomy" id="1076179"/>
    <lineage>
        <taxon>unclassified sequences</taxon>
        <taxon>metagenomes</taxon>
        <taxon>ecological metagenomes</taxon>
    </lineage>
</organism>
<keyword evidence="5 8" id="KW-0812">Transmembrane</keyword>
<name>A0A644U849_9ZZZZ</name>
<sequence>MEPANNMIQQHPTAEAPWTSFTAGLKAGIPIAIGYIPIAIAFGLLAKASGAPDYLGLLMSLLIFAGASQFVGINLLSLGTAFSEIVLTTFILNLRHFLMCAAISQRIEKTTSKRWMALLAFGITDETFTVAALQEQEKLSKHFILGLNVMAFAAWNAGTWGGVFLAAGLPESLKISMGIALYVMFIGLLIPSMKKSRSVLVVALLAMGLHALLQWLPLLSGLSTGWKIIIATMFSATTGAILFKEEDEQ</sequence>
<evidence type="ECO:0000256" key="8">
    <source>
        <dbReference type="SAM" id="Phobius"/>
    </source>
</evidence>
<dbReference type="EMBL" id="VSSQ01000085">
    <property type="protein sequence ID" value="MPL75118.1"/>
    <property type="molecule type" value="Genomic_DNA"/>
</dbReference>
<evidence type="ECO:0000256" key="3">
    <source>
        <dbReference type="ARBA" id="ARBA00022448"/>
    </source>
</evidence>
<evidence type="ECO:0000256" key="7">
    <source>
        <dbReference type="ARBA" id="ARBA00023136"/>
    </source>
</evidence>
<evidence type="ECO:0000313" key="9">
    <source>
        <dbReference type="EMBL" id="MPL75118.1"/>
    </source>
</evidence>
<keyword evidence="4" id="KW-1003">Cell membrane</keyword>
<dbReference type="AlphaFoldDB" id="A0A644U849"/>
<gene>
    <name evidence="9" type="ORF">SDC9_20939</name>
</gene>
<comment type="subcellular location">
    <subcellularLocation>
        <location evidence="1">Cell membrane</location>
        <topology evidence="1">Multi-pass membrane protein</topology>
    </subcellularLocation>
</comment>
<feature type="transmembrane region" description="Helical" evidence="8">
    <location>
        <begin position="173"/>
        <end position="191"/>
    </location>
</feature>
<dbReference type="PANTHER" id="PTHR34979">
    <property type="entry name" value="INNER MEMBRANE PROTEIN YGAZ"/>
    <property type="match status" value="1"/>
</dbReference>
<dbReference type="Pfam" id="PF03591">
    <property type="entry name" value="AzlC"/>
    <property type="match status" value="1"/>
</dbReference>
<dbReference type="GO" id="GO:1903785">
    <property type="term" value="P:L-valine transmembrane transport"/>
    <property type="evidence" value="ECO:0007669"/>
    <property type="project" value="TreeGrafter"/>
</dbReference>
<accession>A0A644U849</accession>